<accession>A0A0E0FCG1</accession>
<dbReference type="Proteomes" id="UP000008021">
    <property type="component" value="Chromosome 12"/>
</dbReference>
<evidence type="ECO:0000313" key="2">
    <source>
        <dbReference type="Proteomes" id="UP000008021"/>
    </source>
</evidence>
<reference evidence="1" key="2">
    <citation type="submission" date="2018-05" db="EMBL/GenBank/DDBJ databases">
        <title>OmerRS3 (Oryza meridionalis Reference Sequence Version 3).</title>
        <authorList>
            <person name="Zhang J."/>
            <person name="Kudrna D."/>
            <person name="Lee S."/>
            <person name="Talag J."/>
            <person name="Welchert J."/>
            <person name="Wing R.A."/>
        </authorList>
    </citation>
    <scope>NUCLEOTIDE SEQUENCE [LARGE SCALE GENOMIC DNA]</scope>
    <source>
        <strain evidence="1">cv. OR44</strain>
    </source>
</reference>
<sequence length="88" mass="9763">MGIQHLGTPQLRKNLIEIASIQIQRGLTGPGRRVRRSGRTQTYDKMTNSWSGILDVISSTLPLLFRLPAAEAVSRLFCSTLLTWIGVV</sequence>
<name>A0A0E0FCG1_9ORYZ</name>
<proteinExistence type="predicted"/>
<protein>
    <submittedName>
        <fullName evidence="1">Uncharacterized protein</fullName>
    </submittedName>
</protein>
<dbReference type="EnsemblPlants" id="OMERI12G09330.1">
    <property type="protein sequence ID" value="OMERI12G09330.1"/>
    <property type="gene ID" value="OMERI12G09330"/>
</dbReference>
<evidence type="ECO:0000313" key="1">
    <source>
        <dbReference type="EnsemblPlants" id="OMERI12G09330.1"/>
    </source>
</evidence>
<organism evidence="1">
    <name type="scientific">Oryza meridionalis</name>
    <dbReference type="NCBI Taxonomy" id="40149"/>
    <lineage>
        <taxon>Eukaryota</taxon>
        <taxon>Viridiplantae</taxon>
        <taxon>Streptophyta</taxon>
        <taxon>Embryophyta</taxon>
        <taxon>Tracheophyta</taxon>
        <taxon>Spermatophyta</taxon>
        <taxon>Magnoliopsida</taxon>
        <taxon>Liliopsida</taxon>
        <taxon>Poales</taxon>
        <taxon>Poaceae</taxon>
        <taxon>BOP clade</taxon>
        <taxon>Oryzoideae</taxon>
        <taxon>Oryzeae</taxon>
        <taxon>Oryzinae</taxon>
        <taxon>Oryza</taxon>
    </lineage>
</organism>
<reference evidence="1" key="1">
    <citation type="submission" date="2015-04" db="UniProtKB">
        <authorList>
            <consortium name="EnsemblPlants"/>
        </authorList>
    </citation>
    <scope>IDENTIFICATION</scope>
</reference>
<dbReference type="Gramene" id="OMERI12G09330.1">
    <property type="protein sequence ID" value="OMERI12G09330.1"/>
    <property type="gene ID" value="OMERI12G09330"/>
</dbReference>
<dbReference type="HOGENOM" id="CLU_2626291_0_0_1"/>
<keyword evidence="2" id="KW-1185">Reference proteome</keyword>
<dbReference type="AlphaFoldDB" id="A0A0E0FCG1"/>